<feature type="transmembrane region" description="Helical" evidence="1">
    <location>
        <begin position="34"/>
        <end position="51"/>
    </location>
</feature>
<feature type="transmembrane region" description="Helical" evidence="1">
    <location>
        <begin position="307"/>
        <end position="340"/>
    </location>
</feature>
<feature type="transmembrane region" description="Helical" evidence="1">
    <location>
        <begin position="117"/>
        <end position="138"/>
    </location>
</feature>
<dbReference type="EMBL" id="JADMLG010000007">
    <property type="protein sequence ID" value="MBH0778469.1"/>
    <property type="molecule type" value="Genomic_DNA"/>
</dbReference>
<dbReference type="GO" id="GO:0016747">
    <property type="term" value="F:acyltransferase activity, transferring groups other than amino-acyl groups"/>
    <property type="evidence" value="ECO:0007669"/>
    <property type="project" value="InterPro"/>
</dbReference>
<accession>A0A931IBP7</accession>
<sequence>MTEGPGSVRREQGTTSDAVVASGAPATRNWTLELVRVFSIAVVVFVHWVSVRVTVVDGVVRGEATLHGRPIWLATWVLQVMPLFFLAGGYANTLVVDRCRAEGRTYGAYLGARARRLSIPVVALILFFVPLGLALGAYSDNAAATVADIVASPLWFLAIYLVAAAVAPLMLRAHDRSPWSAPAALLGASLLIDALRFNGYGRYAEWNLIFVWLFCHQLGVLYARRTFQRATDGAIVAAGVAGIVALVVMVGPGPYFPTMLGLLDAPVSNLAPPTSALSILAVAQFAVILLADRRLTAWTPRDSSRRVLGVIVATLMPIYLWHIPVMAVLTAPSLFLPAILPRDPALWWMTRPLWLIVGLAALICAVRILIRWDILWSAFTPRTTTSATITGTVLSAAGIFVLWRIGLGTDTTALLAALAVVLGTALLTTTRRTTPSG</sequence>
<keyword evidence="1" id="KW-1133">Transmembrane helix</keyword>
<keyword evidence="1" id="KW-0472">Membrane</keyword>
<feature type="transmembrane region" description="Helical" evidence="1">
    <location>
        <begin position="352"/>
        <end position="372"/>
    </location>
</feature>
<feature type="transmembrane region" description="Helical" evidence="1">
    <location>
        <begin position="411"/>
        <end position="429"/>
    </location>
</feature>
<dbReference type="InterPro" id="IPR002656">
    <property type="entry name" value="Acyl_transf_3_dom"/>
</dbReference>
<comment type="caution">
    <text evidence="3">The sequence shown here is derived from an EMBL/GenBank/DDBJ whole genome shotgun (WGS) entry which is preliminary data.</text>
</comment>
<name>A0A931IBP7_9NOCA</name>
<reference evidence="3" key="1">
    <citation type="submission" date="2020-11" db="EMBL/GenBank/DDBJ databases">
        <title>Nocardia NEAU-351.nov., a novel actinomycete isolated from the cow dung.</title>
        <authorList>
            <person name="Zhang X."/>
        </authorList>
    </citation>
    <scope>NUCLEOTIDE SEQUENCE</scope>
    <source>
        <strain evidence="3">NEAU-351</strain>
    </source>
</reference>
<keyword evidence="3" id="KW-0012">Acyltransferase</keyword>
<dbReference type="AlphaFoldDB" id="A0A931IBP7"/>
<feature type="transmembrane region" description="Helical" evidence="1">
    <location>
        <begin position="71"/>
        <end position="96"/>
    </location>
</feature>
<organism evidence="3 4">
    <name type="scientific">Nocardia bovistercoris</name>
    <dbReference type="NCBI Taxonomy" id="2785916"/>
    <lineage>
        <taxon>Bacteria</taxon>
        <taxon>Bacillati</taxon>
        <taxon>Actinomycetota</taxon>
        <taxon>Actinomycetes</taxon>
        <taxon>Mycobacteriales</taxon>
        <taxon>Nocardiaceae</taxon>
        <taxon>Nocardia</taxon>
    </lineage>
</organism>
<gene>
    <name evidence="3" type="ORF">IT779_19505</name>
</gene>
<protein>
    <submittedName>
        <fullName evidence="3">Acyltransferase</fullName>
    </submittedName>
</protein>
<evidence type="ECO:0000256" key="1">
    <source>
        <dbReference type="SAM" id="Phobius"/>
    </source>
</evidence>
<feature type="domain" description="Acyltransferase 3" evidence="2">
    <location>
        <begin position="32"/>
        <end position="366"/>
    </location>
</feature>
<evidence type="ECO:0000259" key="2">
    <source>
        <dbReference type="Pfam" id="PF01757"/>
    </source>
</evidence>
<dbReference type="RefSeq" id="WP_196150761.1">
    <property type="nucleotide sequence ID" value="NZ_JADMLG010000007.1"/>
</dbReference>
<feature type="transmembrane region" description="Helical" evidence="1">
    <location>
        <begin position="150"/>
        <end position="171"/>
    </location>
</feature>
<evidence type="ECO:0000313" key="4">
    <source>
        <dbReference type="Proteomes" id="UP000655751"/>
    </source>
</evidence>
<keyword evidence="3" id="KW-0808">Transferase</keyword>
<dbReference type="Proteomes" id="UP000655751">
    <property type="component" value="Unassembled WGS sequence"/>
</dbReference>
<proteinExistence type="predicted"/>
<feature type="transmembrane region" description="Helical" evidence="1">
    <location>
        <begin position="235"/>
        <end position="256"/>
    </location>
</feature>
<feature type="transmembrane region" description="Helical" evidence="1">
    <location>
        <begin position="384"/>
        <end position="405"/>
    </location>
</feature>
<keyword evidence="1" id="KW-0812">Transmembrane</keyword>
<feature type="transmembrane region" description="Helical" evidence="1">
    <location>
        <begin position="276"/>
        <end position="295"/>
    </location>
</feature>
<dbReference type="Pfam" id="PF01757">
    <property type="entry name" value="Acyl_transf_3"/>
    <property type="match status" value="1"/>
</dbReference>
<keyword evidence="4" id="KW-1185">Reference proteome</keyword>
<evidence type="ECO:0000313" key="3">
    <source>
        <dbReference type="EMBL" id="MBH0778469.1"/>
    </source>
</evidence>